<dbReference type="InterPro" id="IPR002347">
    <property type="entry name" value="SDR_fam"/>
</dbReference>
<dbReference type="InterPro" id="IPR036291">
    <property type="entry name" value="NAD(P)-bd_dom_sf"/>
</dbReference>
<dbReference type="AlphaFoldDB" id="S3CLL8"/>
<dbReference type="KEGG" id="glz:GLAREA_03292"/>
<dbReference type="RefSeq" id="XP_008086567.1">
    <property type="nucleotide sequence ID" value="XM_008088376.1"/>
</dbReference>
<dbReference type="eggNOG" id="KOG1208">
    <property type="taxonomic scope" value="Eukaryota"/>
</dbReference>
<keyword evidence="3" id="KW-1185">Reference proteome</keyword>
<protein>
    <submittedName>
        <fullName evidence="2">NAD(P)-binding Rossmann-fold containing protein</fullName>
    </submittedName>
</protein>
<dbReference type="Proteomes" id="UP000016922">
    <property type="component" value="Unassembled WGS sequence"/>
</dbReference>
<gene>
    <name evidence="2" type="ORF">GLAREA_03292</name>
</gene>
<sequence>MNLLSSNVFDPDKDIPDLSGKVFIVTGGSAGIGFGICAHLLQHNPEKIYLLSNKEDHADESIQKLGEWGDASKVEWKKCNLEDLEQTKEIAEELKQLPKIDALICNAGLGVGVYNESRDGIDTHMQVNVFAQNLLLMILLPVLLKTPDSRIVLQSSENHRVVSSETYYKDMEEINKDIGPTFLYNRTKLAQILFARRLVKHLKAQGKGESVWINSTHPGGVSTDQPHQAEEAYGLLGKVGVAVVRPFLADPVKQGCKSALYAATSPEIIEKKIQGSYIIPDKKVTEPSSNALNDELAENLWKLNEDVLRKKFGKLPY</sequence>
<dbReference type="GO" id="GO:0016491">
    <property type="term" value="F:oxidoreductase activity"/>
    <property type="evidence" value="ECO:0007669"/>
    <property type="project" value="UniProtKB-KW"/>
</dbReference>
<dbReference type="EMBL" id="KE145370">
    <property type="protein sequence ID" value="EPE27377.1"/>
    <property type="molecule type" value="Genomic_DNA"/>
</dbReference>
<evidence type="ECO:0000256" key="1">
    <source>
        <dbReference type="ARBA" id="ARBA00023002"/>
    </source>
</evidence>
<dbReference type="Pfam" id="PF00106">
    <property type="entry name" value="adh_short"/>
    <property type="match status" value="1"/>
</dbReference>
<dbReference type="OrthoDB" id="191139at2759"/>
<dbReference type="HOGENOM" id="CLU_010194_44_6_1"/>
<evidence type="ECO:0000313" key="3">
    <source>
        <dbReference type="Proteomes" id="UP000016922"/>
    </source>
</evidence>
<dbReference type="SUPFAM" id="SSF51735">
    <property type="entry name" value="NAD(P)-binding Rossmann-fold domains"/>
    <property type="match status" value="1"/>
</dbReference>
<proteinExistence type="predicted"/>
<dbReference type="OMA" id="PFMKDPI"/>
<dbReference type="Gene3D" id="3.40.50.720">
    <property type="entry name" value="NAD(P)-binding Rossmann-like Domain"/>
    <property type="match status" value="1"/>
</dbReference>
<dbReference type="GeneID" id="19462347"/>
<evidence type="ECO:0000313" key="2">
    <source>
        <dbReference type="EMBL" id="EPE27377.1"/>
    </source>
</evidence>
<keyword evidence="1" id="KW-0560">Oxidoreductase</keyword>
<organism evidence="2 3">
    <name type="scientific">Glarea lozoyensis (strain ATCC 20868 / MF5171)</name>
    <dbReference type="NCBI Taxonomy" id="1116229"/>
    <lineage>
        <taxon>Eukaryota</taxon>
        <taxon>Fungi</taxon>
        <taxon>Dikarya</taxon>
        <taxon>Ascomycota</taxon>
        <taxon>Pezizomycotina</taxon>
        <taxon>Leotiomycetes</taxon>
        <taxon>Helotiales</taxon>
        <taxon>Helotiaceae</taxon>
        <taxon>Glarea</taxon>
    </lineage>
</organism>
<reference evidence="2 3" key="1">
    <citation type="journal article" date="2013" name="BMC Genomics">
        <title>Genomics-driven discovery of the pneumocandin biosynthetic gene cluster in the fungus Glarea lozoyensis.</title>
        <authorList>
            <person name="Chen L."/>
            <person name="Yue Q."/>
            <person name="Zhang X."/>
            <person name="Xiang M."/>
            <person name="Wang C."/>
            <person name="Li S."/>
            <person name="Che Y."/>
            <person name="Ortiz-Lopez F.J."/>
            <person name="Bills G.F."/>
            <person name="Liu X."/>
            <person name="An Z."/>
        </authorList>
    </citation>
    <scope>NUCLEOTIDE SEQUENCE [LARGE SCALE GENOMIC DNA]</scope>
    <source>
        <strain evidence="3">ATCC 20868 / MF5171</strain>
    </source>
</reference>
<dbReference type="PRINTS" id="PR00081">
    <property type="entry name" value="GDHRDH"/>
</dbReference>
<name>S3CLL8_GLAL2</name>
<dbReference type="PANTHER" id="PTHR43157">
    <property type="entry name" value="PHOSPHATIDYLINOSITOL-GLYCAN BIOSYNTHESIS CLASS F PROTEIN-RELATED"/>
    <property type="match status" value="1"/>
</dbReference>
<accession>S3CLL8</accession>
<dbReference type="PANTHER" id="PTHR43157:SF31">
    <property type="entry name" value="PHOSPHATIDYLINOSITOL-GLYCAN BIOSYNTHESIS CLASS F PROTEIN"/>
    <property type="match status" value="1"/>
</dbReference>